<accession>A0A7J9J4P4</accession>
<gene>
    <name evidence="1" type="ORF">Goarm_013999</name>
</gene>
<dbReference type="EMBL" id="JABFAE010000006">
    <property type="protein sequence ID" value="MBA0829390.1"/>
    <property type="molecule type" value="Genomic_DNA"/>
</dbReference>
<name>A0A7J9J4P4_9ROSI</name>
<protein>
    <submittedName>
        <fullName evidence="1">Uncharacterized protein</fullName>
    </submittedName>
</protein>
<evidence type="ECO:0000313" key="2">
    <source>
        <dbReference type="Proteomes" id="UP000593575"/>
    </source>
</evidence>
<reference evidence="1 2" key="1">
    <citation type="journal article" date="2019" name="Genome Biol. Evol.">
        <title>Insights into the evolution of the New World diploid cottons (Gossypium, subgenus Houzingenia) based on genome sequencing.</title>
        <authorList>
            <person name="Grover C.E."/>
            <person name="Arick M.A. 2nd"/>
            <person name="Thrash A."/>
            <person name="Conover J.L."/>
            <person name="Sanders W.S."/>
            <person name="Peterson D.G."/>
            <person name="Frelichowski J.E."/>
            <person name="Scheffler J.A."/>
            <person name="Scheffler B.E."/>
            <person name="Wendel J.F."/>
        </authorList>
    </citation>
    <scope>NUCLEOTIDE SEQUENCE [LARGE SCALE GENOMIC DNA]</scope>
    <source>
        <strain evidence="1">6</strain>
        <tissue evidence="1">Leaf</tissue>
    </source>
</reference>
<dbReference type="AlphaFoldDB" id="A0A7J9J4P4"/>
<sequence>MAQSRVQLKLVAFCLMHRKFILMKYTGALRKNFLMLFH</sequence>
<evidence type="ECO:0000313" key="1">
    <source>
        <dbReference type="EMBL" id="MBA0829390.1"/>
    </source>
</evidence>
<organism evidence="1 2">
    <name type="scientific">Gossypium armourianum</name>
    <dbReference type="NCBI Taxonomy" id="34283"/>
    <lineage>
        <taxon>Eukaryota</taxon>
        <taxon>Viridiplantae</taxon>
        <taxon>Streptophyta</taxon>
        <taxon>Embryophyta</taxon>
        <taxon>Tracheophyta</taxon>
        <taxon>Spermatophyta</taxon>
        <taxon>Magnoliopsida</taxon>
        <taxon>eudicotyledons</taxon>
        <taxon>Gunneridae</taxon>
        <taxon>Pentapetalae</taxon>
        <taxon>rosids</taxon>
        <taxon>malvids</taxon>
        <taxon>Malvales</taxon>
        <taxon>Malvaceae</taxon>
        <taxon>Malvoideae</taxon>
        <taxon>Gossypium</taxon>
    </lineage>
</organism>
<keyword evidence="2" id="KW-1185">Reference proteome</keyword>
<dbReference type="Proteomes" id="UP000593575">
    <property type="component" value="Unassembled WGS sequence"/>
</dbReference>
<proteinExistence type="predicted"/>
<comment type="caution">
    <text evidence="1">The sequence shown here is derived from an EMBL/GenBank/DDBJ whole genome shotgun (WGS) entry which is preliminary data.</text>
</comment>